<dbReference type="EMBL" id="JBJQND010000001">
    <property type="protein sequence ID" value="KAL3889668.1"/>
    <property type="molecule type" value="Genomic_DNA"/>
</dbReference>
<organism evidence="3 4">
    <name type="scientific">Sinanodonta woodiana</name>
    <name type="common">Chinese pond mussel</name>
    <name type="synonym">Anodonta woodiana</name>
    <dbReference type="NCBI Taxonomy" id="1069815"/>
    <lineage>
        <taxon>Eukaryota</taxon>
        <taxon>Metazoa</taxon>
        <taxon>Spiralia</taxon>
        <taxon>Lophotrochozoa</taxon>
        <taxon>Mollusca</taxon>
        <taxon>Bivalvia</taxon>
        <taxon>Autobranchia</taxon>
        <taxon>Heteroconchia</taxon>
        <taxon>Palaeoheterodonta</taxon>
        <taxon>Unionida</taxon>
        <taxon>Unionoidea</taxon>
        <taxon>Unionidae</taxon>
        <taxon>Unioninae</taxon>
        <taxon>Sinanodonta</taxon>
    </lineage>
</organism>
<evidence type="ECO:0000256" key="1">
    <source>
        <dbReference type="ARBA" id="ARBA00007692"/>
    </source>
</evidence>
<proteinExistence type="inferred from homology"/>
<name>A0ABD3XTX5_SINWO</name>
<evidence type="ECO:0000313" key="3">
    <source>
        <dbReference type="EMBL" id="KAL3889667.1"/>
    </source>
</evidence>
<sequence>MFSKHIAVNLFSRAGPLTFKNLVERRWGLVAVHRYGAASPNGNTKTKDKDESQILRQTSGENNADALELMQNVSVTGATKIVEKHNEHINVESNFCEEKREFSKATSEDSETVELAVPGEKKVQTRFVNSNFRTMSITAELGASVKPQKLLNRHVSDSHHLIVPRVDSDLAKHETSTPLPTSAYNFAAYVDHSETLSSLVKLGVDLSTIEHKGREICDFILKMDFNKDVRPYILFYKQIGVTDDKLGKIITKCPYIFQQELENLQVRINYLKSKKFTSENVTEMVMRKPHILLMSTERLDAKLGFYQKEFKLTGHEVRAAIVKYPKLIIFNKDDIIENKFNFHELMGFSDEQVKRIFVSSPRALTESGHQLLARFDFLHNTMGLSHEALVQWSQIFMCRVHILEQRHRYLVSLGRAQYDPKKENYVSLHALVSKLDADWCPDVAKTSVAQFNEFLKTL</sequence>
<keyword evidence="2" id="KW-0809">Transit peptide</keyword>
<dbReference type="PANTHER" id="PTHR13068">
    <property type="entry name" value="CGI-12 PROTEIN-RELATED"/>
    <property type="match status" value="1"/>
</dbReference>
<keyword evidence="4" id="KW-1185">Reference proteome</keyword>
<dbReference type="SMART" id="SM00733">
    <property type="entry name" value="Mterf"/>
    <property type="match status" value="6"/>
</dbReference>
<evidence type="ECO:0000313" key="4">
    <source>
        <dbReference type="Proteomes" id="UP001634394"/>
    </source>
</evidence>
<comment type="caution">
    <text evidence="3">The sequence shown here is derived from an EMBL/GenBank/DDBJ whole genome shotgun (WGS) entry which is preliminary data.</text>
</comment>
<dbReference type="AlphaFoldDB" id="A0ABD3XTX5"/>
<comment type="similarity">
    <text evidence="1">Belongs to the mTERF family.</text>
</comment>
<dbReference type="InterPro" id="IPR003690">
    <property type="entry name" value="MTERF"/>
</dbReference>
<dbReference type="InterPro" id="IPR038538">
    <property type="entry name" value="MTERF_sf"/>
</dbReference>
<gene>
    <name evidence="3" type="ORF">ACJMK2_001999</name>
</gene>
<protein>
    <recommendedName>
        <fullName evidence="5">Transcription termination factor 3, mitochondrial</fullName>
    </recommendedName>
</protein>
<dbReference type="PANTHER" id="PTHR13068:SF112">
    <property type="entry name" value="TRANSCRIPTION TERMINATION FACTOR 3, MITOCHONDRIAL"/>
    <property type="match status" value="1"/>
</dbReference>
<dbReference type="Proteomes" id="UP001634394">
    <property type="component" value="Unassembled WGS sequence"/>
</dbReference>
<dbReference type="EMBL" id="JBJQND010000001">
    <property type="protein sequence ID" value="KAL3889667.1"/>
    <property type="molecule type" value="Genomic_DNA"/>
</dbReference>
<evidence type="ECO:0008006" key="5">
    <source>
        <dbReference type="Google" id="ProtNLM"/>
    </source>
</evidence>
<reference evidence="3 4" key="1">
    <citation type="submission" date="2024-11" db="EMBL/GenBank/DDBJ databases">
        <title>Chromosome-level genome assembly of the freshwater bivalve Anodonta woodiana.</title>
        <authorList>
            <person name="Chen X."/>
        </authorList>
    </citation>
    <scope>NUCLEOTIDE SEQUENCE [LARGE SCALE GENOMIC DNA]</scope>
    <source>
        <strain evidence="3">MN2024</strain>
        <tissue evidence="3">Gills</tissue>
    </source>
</reference>
<dbReference type="Pfam" id="PF02536">
    <property type="entry name" value="mTERF"/>
    <property type="match status" value="1"/>
</dbReference>
<evidence type="ECO:0000256" key="2">
    <source>
        <dbReference type="ARBA" id="ARBA00022946"/>
    </source>
</evidence>
<dbReference type="Gene3D" id="1.25.70.10">
    <property type="entry name" value="Transcription termination factor 3, mitochondrial"/>
    <property type="match status" value="1"/>
</dbReference>
<accession>A0ABD3XTX5</accession>